<protein>
    <submittedName>
        <fullName evidence="2">Uncharacterized protein</fullName>
    </submittedName>
</protein>
<keyword evidence="3" id="KW-1185">Reference proteome</keyword>
<evidence type="ECO:0000313" key="3">
    <source>
        <dbReference type="Proteomes" id="UP000076798"/>
    </source>
</evidence>
<gene>
    <name evidence="2" type="ORF">SISSUDRAFT_1043522</name>
</gene>
<proteinExistence type="predicted"/>
<reference evidence="2 3" key="1">
    <citation type="journal article" date="2016" name="Mol. Biol. Evol.">
        <title>Comparative Genomics of Early-Diverging Mushroom-Forming Fungi Provides Insights into the Origins of Lignocellulose Decay Capabilities.</title>
        <authorList>
            <person name="Nagy L.G."/>
            <person name="Riley R."/>
            <person name="Tritt A."/>
            <person name="Adam C."/>
            <person name="Daum C."/>
            <person name="Floudas D."/>
            <person name="Sun H."/>
            <person name="Yadav J.S."/>
            <person name="Pangilinan J."/>
            <person name="Larsson K.H."/>
            <person name="Matsuura K."/>
            <person name="Barry K."/>
            <person name="Labutti K."/>
            <person name="Kuo R."/>
            <person name="Ohm R.A."/>
            <person name="Bhattacharya S.S."/>
            <person name="Shirouzu T."/>
            <person name="Yoshinaga Y."/>
            <person name="Martin F.M."/>
            <person name="Grigoriev I.V."/>
            <person name="Hibbett D.S."/>
        </authorList>
    </citation>
    <scope>NUCLEOTIDE SEQUENCE [LARGE SCALE GENOMIC DNA]</scope>
    <source>
        <strain evidence="2 3">HHB10207 ss-3</strain>
    </source>
</reference>
<organism evidence="2 3">
    <name type="scientific">Sistotremastrum suecicum HHB10207 ss-3</name>
    <dbReference type="NCBI Taxonomy" id="1314776"/>
    <lineage>
        <taxon>Eukaryota</taxon>
        <taxon>Fungi</taxon>
        <taxon>Dikarya</taxon>
        <taxon>Basidiomycota</taxon>
        <taxon>Agaricomycotina</taxon>
        <taxon>Agaricomycetes</taxon>
        <taxon>Sistotremastrales</taxon>
        <taxon>Sistotremastraceae</taxon>
        <taxon>Sistotremastrum</taxon>
    </lineage>
</organism>
<dbReference type="Proteomes" id="UP000076798">
    <property type="component" value="Unassembled WGS sequence"/>
</dbReference>
<keyword evidence="1" id="KW-0812">Transmembrane</keyword>
<dbReference type="AlphaFoldDB" id="A0A166FTP4"/>
<feature type="transmembrane region" description="Helical" evidence="1">
    <location>
        <begin position="12"/>
        <end position="37"/>
    </location>
</feature>
<accession>A0A166FTP4</accession>
<sequence>MWRRRRLLALRVPLGSYSLIVGILSAKILEGVVLISWPSSHARETKHPEIFKEPRPVWVLQVVTSLEQKTSVDSSYNR</sequence>
<keyword evidence="1" id="KW-1133">Transmembrane helix</keyword>
<keyword evidence="1" id="KW-0472">Membrane</keyword>
<dbReference type="EMBL" id="KV428026">
    <property type="protein sequence ID" value="KZT40989.1"/>
    <property type="molecule type" value="Genomic_DNA"/>
</dbReference>
<name>A0A166FTP4_9AGAM</name>
<evidence type="ECO:0000256" key="1">
    <source>
        <dbReference type="SAM" id="Phobius"/>
    </source>
</evidence>
<evidence type="ECO:0000313" key="2">
    <source>
        <dbReference type="EMBL" id="KZT40989.1"/>
    </source>
</evidence>